<name>A0ABS0MJ42_SERRU</name>
<proteinExistence type="predicted"/>
<evidence type="ECO:0000313" key="1">
    <source>
        <dbReference type="EMBL" id="MBH1932386.1"/>
    </source>
</evidence>
<accession>A0ABS0MJ42</accession>
<keyword evidence="2" id="KW-1185">Reference proteome</keyword>
<sequence>MKQTEFIRRSTADQILRALIAKRINRHMVYAYRKRHPNDETGLEKTGDALERYRVHLLEQKRQPSKPTAATLALTDLLDEHHPHTNARSDITKDMVERQKQLVHLAFGRDISTEQVFTLWAAYNMNSYSEFSHQEYLTHRDNNSQVRDEGM</sequence>
<dbReference type="RefSeq" id="WP_197664852.1">
    <property type="nucleotide sequence ID" value="NZ_JADULK010000017.1"/>
</dbReference>
<protein>
    <submittedName>
        <fullName evidence="1">Uncharacterized protein</fullName>
    </submittedName>
</protein>
<dbReference type="Proteomes" id="UP000624159">
    <property type="component" value="Unassembled WGS sequence"/>
</dbReference>
<reference evidence="1 2" key="1">
    <citation type="submission" date="2020-11" db="EMBL/GenBank/DDBJ databases">
        <title>Enhanced detection system for hospital associated transmission using whole genome sequencing surveillance.</title>
        <authorList>
            <person name="Harrison L.H."/>
            <person name="Van Tyne D."/>
            <person name="Marsh J.W."/>
            <person name="Griffith M.P."/>
            <person name="Snyder D.J."/>
            <person name="Cooper V.S."/>
            <person name="Mustapha M."/>
        </authorList>
    </citation>
    <scope>NUCLEOTIDE SEQUENCE [LARGE SCALE GENOMIC DNA]</scope>
    <source>
        <strain evidence="1 2">SER00230</strain>
    </source>
</reference>
<comment type="caution">
    <text evidence="1">The sequence shown here is derived from an EMBL/GenBank/DDBJ whole genome shotgun (WGS) entry which is preliminary data.</text>
</comment>
<organism evidence="1 2">
    <name type="scientific">Serratia rubidaea</name>
    <name type="common">Serratia marinorubra</name>
    <dbReference type="NCBI Taxonomy" id="61652"/>
    <lineage>
        <taxon>Bacteria</taxon>
        <taxon>Pseudomonadati</taxon>
        <taxon>Pseudomonadota</taxon>
        <taxon>Gammaproteobacteria</taxon>
        <taxon>Enterobacterales</taxon>
        <taxon>Yersiniaceae</taxon>
        <taxon>Serratia</taxon>
    </lineage>
</organism>
<evidence type="ECO:0000313" key="2">
    <source>
        <dbReference type="Proteomes" id="UP000624159"/>
    </source>
</evidence>
<dbReference type="EMBL" id="JADULK010000017">
    <property type="protein sequence ID" value="MBH1932386.1"/>
    <property type="molecule type" value="Genomic_DNA"/>
</dbReference>
<gene>
    <name evidence="1" type="ORF">I5U13_22265</name>
</gene>